<comment type="caution">
    <text evidence="1">The sequence shown here is derived from an EMBL/GenBank/DDBJ whole genome shotgun (WGS) entry which is preliminary data.</text>
</comment>
<accession>A0A8J2KTS4</accession>
<protein>
    <submittedName>
        <fullName evidence="1">Uncharacterized protein</fullName>
    </submittedName>
</protein>
<dbReference type="EMBL" id="CAJVCH010529985">
    <property type="protein sequence ID" value="CAG7823592.1"/>
    <property type="molecule type" value="Genomic_DNA"/>
</dbReference>
<proteinExistence type="predicted"/>
<dbReference type="Proteomes" id="UP000708208">
    <property type="component" value="Unassembled WGS sequence"/>
</dbReference>
<evidence type="ECO:0000313" key="2">
    <source>
        <dbReference type="Proteomes" id="UP000708208"/>
    </source>
</evidence>
<organism evidence="1 2">
    <name type="scientific">Allacma fusca</name>
    <dbReference type="NCBI Taxonomy" id="39272"/>
    <lineage>
        <taxon>Eukaryota</taxon>
        <taxon>Metazoa</taxon>
        <taxon>Ecdysozoa</taxon>
        <taxon>Arthropoda</taxon>
        <taxon>Hexapoda</taxon>
        <taxon>Collembola</taxon>
        <taxon>Symphypleona</taxon>
        <taxon>Sminthuridae</taxon>
        <taxon>Allacma</taxon>
    </lineage>
</organism>
<sequence>MLQIWLISTTVLTRNVNINIFQSSAIFLHNLRDIQLLKTCRLVCKSWTIELSDSLRACFKASFAETSSRFQDFGLELDDGGEDGLGINQHFLNIVLGENRAHITSLEIQAWSDKGFNRNEKTTTTDGYELPFLKRLKFQDYCFSCTHTQLMENIVSISQPEWLHLNIPNQKSVDCLLP</sequence>
<dbReference type="AlphaFoldDB" id="A0A8J2KTS4"/>
<keyword evidence="2" id="KW-1185">Reference proteome</keyword>
<evidence type="ECO:0000313" key="1">
    <source>
        <dbReference type="EMBL" id="CAG7823592.1"/>
    </source>
</evidence>
<reference evidence="1" key="1">
    <citation type="submission" date="2021-06" db="EMBL/GenBank/DDBJ databases">
        <authorList>
            <person name="Hodson N. C."/>
            <person name="Mongue J. A."/>
            <person name="Jaron S. K."/>
        </authorList>
    </citation>
    <scope>NUCLEOTIDE SEQUENCE</scope>
</reference>
<gene>
    <name evidence="1" type="ORF">AFUS01_LOCUS33799</name>
</gene>
<name>A0A8J2KTS4_9HEXA</name>